<reference evidence="1" key="1">
    <citation type="submission" date="2018-05" db="EMBL/GenBank/DDBJ databases">
        <authorList>
            <person name="Lanie J.A."/>
            <person name="Ng W.-L."/>
            <person name="Kazmierczak K.M."/>
            <person name="Andrzejewski T.M."/>
            <person name="Davidsen T.M."/>
            <person name="Wayne K.J."/>
            <person name="Tettelin H."/>
            <person name="Glass J.I."/>
            <person name="Rusch D."/>
            <person name="Podicherti R."/>
            <person name="Tsui H.-C.T."/>
            <person name="Winkler M.E."/>
        </authorList>
    </citation>
    <scope>NUCLEOTIDE SEQUENCE</scope>
</reference>
<dbReference type="AlphaFoldDB" id="A0A382G2N9"/>
<proteinExistence type="predicted"/>
<dbReference type="PANTHER" id="PTHR11102">
    <property type="entry name" value="SEL-1-LIKE PROTEIN"/>
    <property type="match status" value="1"/>
</dbReference>
<dbReference type="SUPFAM" id="SSF81901">
    <property type="entry name" value="HCP-like"/>
    <property type="match status" value="1"/>
</dbReference>
<dbReference type="SMART" id="SM00671">
    <property type="entry name" value="SEL1"/>
    <property type="match status" value="4"/>
</dbReference>
<dbReference type="InterPro" id="IPR011990">
    <property type="entry name" value="TPR-like_helical_dom_sf"/>
</dbReference>
<dbReference type="PANTHER" id="PTHR11102:SF160">
    <property type="entry name" value="ERAD-ASSOCIATED E3 UBIQUITIN-PROTEIN LIGASE COMPONENT HRD3"/>
    <property type="match status" value="1"/>
</dbReference>
<feature type="non-terminal residue" evidence="1">
    <location>
        <position position="1"/>
    </location>
</feature>
<dbReference type="Pfam" id="PF08238">
    <property type="entry name" value="Sel1"/>
    <property type="match status" value="4"/>
</dbReference>
<protein>
    <recommendedName>
        <fullName evidence="2">Sel1 repeat family protein</fullName>
    </recommendedName>
</protein>
<dbReference type="InterPro" id="IPR050767">
    <property type="entry name" value="Sel1_AlgK"/>
</dbReference>
<name>A0A382G2N9_9ZZZZ</name>
<dbReference type="EMBL" id="UINC01053021">
    <property type="protein sequence ID" value="SVB69045.1"/>
    <property type="molecule type" value="Genomic_DNA"/>
</dbReference>
<organism evidence="1">
    <name type="scientific">marine metagenome</name>
    <dbReference type="NCBI Taxonomy" id="408172"/>
    <lineage>
        <taxon>unclassified sequences</taxon>
        <taxon>metagenomes</taxon>
        <taxon>ecological metagenomes</taxon>
    </lineage>
</organism>
<evidence type="ECO:0008006" key="2">
    <source>
        <dbReference type="Google" id="ProtNLM"/>
    </source>
</evidence>
<gene>
    <name evidence="1" type="ORF">METZ01_LOCUS221899</name>
</gene>
<dbReference type="InterPro" id="IPR006597">
    <property type="entry name" value="Sel1-like"/>
</dbReference>
<sequence length="250" mass="28342">EFYAYKTYEFATMAIEEEELGSERIAKLQISDDLSTCMDYRDYVDGNLNVGIEVDNPEQLEEVSKKDFNELSLNDQAMMYIYGKGVKQDFKEAFRLLSIMAEEGNEYAQANLGLMYGDGKGVKKDYKKALYWFEKAAEQGNAGAITSLGFLYAKGHGVHKDLDEARRLYRLSAEQGNWMAHRKLGYMYKEGEGVRIDLVYALMWFILASSDGDEVADSEVQDLSNQLDKSQVKEAYGLVADCLVNRFVGC</sequence>
<evidence type="ECO:0000313" key="1">
    <source>
        <dbReference type="EMBL" id="SVB69045.1"/>
    </source>
</evidence>
<accession>A0A382G2N9</accession>
<dbReference type="Gene3D" id="1.25.40.10">
    <property type="entry name" value="Tetratricopeptide repeat domain"/>
    <property type="match status" value="1"/>
</dbReference>